<dbReference type="AlphaFoldDB" id="A0A0F8ZD14"/>
<dbReference type="EMBL" id="LAZR01052044">
    <property type="protein sequence ID" value="KKK83840.1"/>
    <property type="molecule type" value="Genomic_DNA"/>
</dbReference>
<proteinExistence type="predicted"/>
<sequence>KTLKEAGILDLGVGGLPPEVTA</sequence>
<evidence type="ECO:0000313" key="1">
    <source>
        <dbReference type="EMBL" id="KKK83840.1"/>
    </source>
</evidence>
<name>A0A0F8ZD14_9ZZZZ</name>
<organism evidence="1">
    <name type="scientific">marine sediment metagenome</name>
    <dbReference type="NCBI Taxonomy" id="412755"/>
    <lineage>
        <taxon>unclassified sequences</taxon>
        <taxon>metagenomes</taxon>
        <taxon>ecological metagenomes</taxon>
    </lineage>
</organism>
<accession>A0A0F8ZD14</accession>
<feature type="non-terminal residue" evidence="1">
    <location>
        <position position="1"/>
    </location>
</feature>
<reference evidence="1" key="1">
    <citation type="journal article" date="2015" name="Nature">
        <title>Complex archaea that bridge the gap between prokaryotes and eukaryotes.</title>
        <authorList>
            <person name="Spang A."/>
            <person name="Saw J.H."/>
            <person name="Jorgensen S.L."/>
            <person name="Zaremba-Niedzwiedzka K."/>
            <person name="Martijn J."/>
            <person name="Lind A.E."/>
            <person name="van Eijk R."/>
            <person name="Schleper C."/>
            <person name="Guy L."/>
            <person name="Ettema T.J."/>
        </authorList>
    </citation>
    <scope>NUCLEOTIDE SEQUENCE</scope>
</reference>
<comment type="caution">
    <text evidence="1">The sequence shown here is derived from an EMBL/GenBank/DDBJ whole genome shotgun (WGS) entry which is preliminary data.</text>
</comment>
<protein>
    <submittedName>
        <fullName evidence="1">Uncharacterized protein</fullName>
    </submittedName>
</protein>
<gene>
    <name evidence="1" type="ORF">LCGC14_2789330</name>
</gene>